<name>A0A9N9JNH0_9GLOM</name>
<proteinExistence type="predicted"/>
<reference evidence="1" key="1">
    <citation type="submission" date="2021-06" db="EMBL/GenBank/DDBJ databases">
        <authorList>
            <person name="Kallberg Y."/>
            <person name="Tangrot J."/>
            <person name="Rosling A."/>
        </authorList>
    </citation>
    <scope>NUCLEOTIDE SEQUENCE</scope>
    <source>
        <strain evidence="1">MA453B</strain>
    </source>
</reference>
<keyword evidence="2" id="KW-1185">Reference proteome</keyword>
<evidence type="ECO:0000313" key="1">
    <source>
        <dbReference type="EMBL" id="CAG8787193.1"/>
    </source>
</evidence>
<evidence type="ECO:0000313" key="2">
    <source>
        <dbReference type="Proteomes" id="UP000789405"/>
    </source>
</evidence>
<sequence>MAGIEARIFNFGMQSKFCNEMEESKIIEQAINTANLEMSGGDPNYHVPTLYNLNSEKYRIQDQMAAAMNDLFGGDLSYIPKTISEKQTSISSRILATNDTAPNPQEGSCLRSGTLISVVNGTKVAIEELKPGDIIVGKNGAPCQVLGRNDILLGNRSLYGISQDKTAFFTSEHLFATQNDEWMCIDPDLFRLMNPQNSINQIHKMQDQNNILRWNGKTTDSDMPDLYAWPAVLICLASLTFAESTRQFQECFSTIDSLAERIRELSYQISTEWKKVMEMPTYCMNFNDIEKAIKLSVEKFKYLVDGNHNFLKEVLSKPTFIFLLQNLFILCGKDLHDFLNEHIQNDNDEFCCRATLLFRTADSLIKLYMKKLDYVNMLKKLIYCFDEFTVSSIIIIESNECGSHKFFIIEFYNQQ</sequence>
<comment type="caution">
    <text evidence="1">The sequence shown here is derived from an EMBL/GenBank/DDBJ whole genome shotgun (WGS) entry which is preliminary data.</text>
</comment>
<dbReference type="OrthoDB" id="2405622at2759"/>
<dbReference type="SUPFAM" id="SSF51294">
    <property type="entry name" value="Hedgehog/intein (Hint) domain"/>
    <property type="match status" value="1"/>
</dbReference>
<accession>A0A9N9JNH0</accession>
<gene>
    <name evidence="1" type="ORF">DERYTH_LOCUS20656</name>
</gene>
<dbReference type="EMBL" id="CAJVPY010024735">
    <property type="protein sequence ID" value="CAG8787193.1"/>
    <property type="molecule type" value="Genomic_DNA"/>
</dbReference>
<dbReference type="Proteomes" id="UP000789405">
    <property type="component" value="Unassembled WGS sequence"/>
</dbReference>
<dbReference type="InterPro" id="IPR036844">
    <property type="entry name" value="Hint_dom_sf"/>
</dbReference>
<dbReference type="AlphaFoldDB" id="A0A9N9JNH0"/>
<protein>
    <submittedName>
        <fullName evidence="1">9302_t:CDS:1</fullName>
    </submittedName>
</protein>
<dbReference type="Gene3D" id="2.170.16.10">
    <property type="entry name" value="Hedgehog/Intein (Hint) domain"/>
    <property type="match status" value="1"/>
</dbReference>
<organism evidence="1 2">
    <name type="scientific">Dentiscutata erythropus</name>
    <dbReference type="NCBI Taxonomy" id="1348616"/>
    <lineage>
        <taxon>Eukaryota</taxon>
        <taxon>Fungi</taxon>
        <taxon>Fungi incertae sedis</taxon>
        <taxon>Mucoromycota</taxon>
        <taxon>Glomeromycotina</taxon>
        <taxon>Glomeromycetes</taxon>
        <taxon>Diversisporales</taxon>
        <taxon>Gigasporaceae</taxon>
        <taxon>Dentiscutata</taxon>
    </lineage>
</organism>